<reference evidence="1 2" key="1">
    <citation type="journal article" date="2023" name="ACS Omega">
        <title>Identification of the Neoaspergillic Acid Biosynthesis Gene Cluster by Establishing an In Vitro CRISPR-Ribonucleoprotein Genetic System in Aspergillus melleus.</title>
        <authorList>
            <person name="Yuan B."/>
            <person name="Grau M.F."/>
            <person name="Murata R.M."/>
            <person name="Torok T."/>
            <person name="Venkateswaran K."/>
            <person name="Stajich J.E."/>
            <person name="Wang C.C.C."/>
        </authorList>
    </citation>
    <scope>NUCLEOTIDE SEQUENCE [LARGE SCALE GENOMIC DNA]</scope>
    <source>
        <strain evidence="1 2">IMV 1140</strain>
    </source>
</reference>
<protein>
    <submittedName>
        <fullName evidence="1">Uncharacterized protein</fullName>
    </submittedName>
</protein>
<evidence type="ECO:0000313" key="2">
    <source>
        <dbReference type="Proteomes" id="UP001177260"/>
    </source>
</evidence>
<name>A0ACC3AMT0_9EURO</name>
<dbReference type="EMBL" id="JAOPJF010000126">
    <property type="protein sequence ID" value="KAK1138867.1"/>
    <property type="molecule type" value="Genomic_DNA"/>
</dbReference>
<organism evidence="1 2">
    <name type="scientific">Aspergillus melleus</name>
    <dbReference type="NCBI Taxonomy" id="138277"/>
    <lineage>
        <taxon>Eukaryota</taxon>
        <taxon>Fungi</taxon>
        <taxon>Dikarya</taxon>
        <taxon>Ascomycota</taxon>
        <taxon>Pezizomycotina</taxon>
        <taxon>Eurotiomycetes</taxon>
        <taxon>Eurotiomycetidae</taxon>
        <taxon>Eurotiales</taxon>
        <taxon>Aspergillaceae</taxon>
        <taxon>Aspergillus</taxon>
        <taxon>Aspergillus subgen. Circumdati</taxon>
    </lineage>
</organism>
<sequence length="122" mass="12595">MKFFAVAALFAATALALPETGPKIGNAAQELYGKCSNGKRSCCNSDPTSTKLSSEQHTNLLGLIDGPLIPGLNLQEYNDSDCNELVGLIPGQCQGSIACCDNNSVNNGVNVVVPCLAVPVGL</sequence>
<evidence type="ECO:0000313" key="1">
    <source>
        <dbReference type="EMBL" id="KAK1138867.1"/>
    </source>
</evidence>
<dbReference type="Proteomes" id="UP001177260">
    <property type="component" value="Unassembled WGS sequence"/>
</dbReference>
<keyword evidence="2" id="KW-1185">Reference proteome</keyword>
<proteinExistence type="predicted"/>
<accession>A0ACC3AMT0</accession>
<gene>
    <name evidence="1" type="ORF">N8T08_001738</name>
</gene>
<comment type="caution">
    <text evidence="1">The sequence shown here is derived from an EMBL/GenBank/DDBJ whole genome shotgun (WGS) entry which is preliminary data.</text>
</comment>